<dbReference type="InterPro" id="IPR005955">
    <property type="entry name" value="GST_Zeta"/>
</dbReference>
<evidence type="ECO:0000259" key="2">
    <source>
        <dbReference type="PROSITE" id="PS50404"/>
    </source>
</evidence>
<protein>
    <submittedName>
        <fullName evidence="4">Maleylacetoacetate isomerase</fullName>
        <ecNumber evidence="4">5.2.1.2</ecNumber>
    </submittedName>
</protein>
<dbReference type="InterPro" id="IPR040079">
    <property type="entry name" value="Glutathione_S-Trfase"/>
</dbReference>
<evidence type="ECO:0000313" key="4">
    <source>
        <dbReference type="EMBL" id="MFD1509613.1"/>
    </source>
</evidence>
<keyword evidence="5" id="KW-1185">Reference proteome</keyword>
<reference evidence="5" key="1">
    <citation type="journal article" date="2019" name="Int. J. Syst. Evol. Microbiol.">
        <title>The Global Catalogue of Microorganisms (GCM) 10K type strain sequencing project: providing services to taxonomists for standard genome sequencing and annotation.</title>
        <authorList>
            <consortium name="The Broad Institute Genomics Platform"/>
            <consortium name="The Broad Institute Genome Sequencing Center for Infectious Disease"/>
            <person name="Wu L."/>
            <person name="Ma J."/>
        </authorList>
    </citation>
    <scope>NUCLEOTIDE SEQUENCE [LARGE SCALE GENOMIC DNA]</scope>
    <source>
        <strain evidence="5">CGMCC 1.12477</strain>
    </source>
</reference>
<dbReference type="InterPro" id="IPR036249">
    <property type="entry name" value="Thioredoxin-like_sf"/>
</dbReference>
<dbReference type="EC" id="5.2.1.2" evidence="4"/>
<dbReference type="PROSITE" id="PS50405">
    <property type="entry name" value="GST_CTER"/>
    <property type="match status" value="1"/>
</dbReference>
<sequence>MKLYSYWRSTTSVRVRAALNLKGVAYEIVPVDLVKGEQKAVGYAALNPARGVPTLVLDDGTALTQSMAILDYLDTTYPEPPLYPADPVLRAQVDAAAHAIALDIHPVNNLRVLGYLKGTMGHSQDEAEAWMRHWMHEGFATFQTLIRPDTPFCFGDTLGMADLCLVGQMVNARRWGLDMTPFKRLEQIDTHCRKIDAVTRALPEHQPDAQPT</sequence>
<feature type="domain" description="GST C-terminal" evidence="3">
    <location>
        <begin position="86"/>
        <end position="211"/>
    </location>
</feature>
<dbReference type="InterPro" id="IPR034330">
    <property type="entry name" value="GST_Zeta_C"/>
</dbReference>
<proteinExistence type="inferred from homology"/>
<dbReference type="Gene3D" id="1.20.1050.10">
    <property type="match status" value="1"/>
</dbReference>
<comment type="similarity">
    <text evidence="1">Belongs to the GST superfamily. Zeta family.</text>
</comment>
<dbReference type="InterPro" id="IPR034333">
    <property type="entry name" value="GST_Zeta_N"/>
</dbReference>
<dbReference type="CDD" id="cd03191">
    <property type="entry name" value="GST_C_Zeta"/>
    <property type="match status" value="1"/>
</dbReference>
<dbReference type="PROSITE" id="PS50404">
    <property type="entry name" value="GST_NTER"/>
    <property type="match status" value="1"/>
</dbReference>
<dbReference type="SUPFAM" id="SSF47616">
    <property type="entry name" value="GST C-terminal domain-like"/>
    <property type="match status" value="1"/>
</dbReference>
<organism evidence="4 5">
    <name type="scientific">Lacimonas salitolerans</name>
    <dbReference type="NCBI Taxonomy" id="1323750"/>
    <lineage>
        <taxon>Bacteria</taxon>
        <taxon>Pseudomonadati</taxon>
        <taxon>Pseudomonadota</taxon>
        <taxon>Alphaproteobacteria</taxon>
        <taxon>Rhodobacterales</taxon>
        <taxon>Paracoccaceae</taxon>
        <taxon>Lacimonas</taxon>
    </lineage>
</organism>
<dbReference type="PANTHER" id="PTHR42673">
    <property type="entry name" value="MALEYLACETOACETATE ISOMERASE"/>
    <property type="match status" value="1"/>
</dbReference>
<comment type="caution">
    <text evidence="4">The sequence shown here is derived from an EMBL/GenBank/DDBJ whole genome shotgun (WGS) entry which is preliminary data.</text>
</comment>
<dbReference type="RefSeq" id="WP_379914953.1">
    <property type="nucleotide sequence ID" value="NZ_JBHUDD010000053.1"/>
</dbReference>
<dbReference type="SFLD" id="SFLDG00358">
    <property type="entry name" value="Main_(cytGST)"/>
    <property type="match status" value="1"/>
</dbReference>
<dbReference type="InterPro" id="IPR010987">
    <property type="entry name" value="Glutathione-S-Trfase_C-like"/>
</dbReference>
<evidence type="ECO:0000256" key="1">
    <source>
        <dbReference type="ARBA" id="ARBA00010007"/>
    </source>
</evidence>
<dbReference type="CDD" id="cd03042">
    <property type="entry name" value="GST_N_Zeta"/>
    <property type="match status" value="1"/>
</dbReference>
<dbReference type="SUPFAM" id="SSF52833">
    <property type="entry name" value="Thioredoxin-like"/>
    <property type="match status" value="1"/>
</dbReference>
<feature type="domain" description="GST N-terminal" evidence="2">
    <location>
        <begin position="1"/>
        <end position="81"/>
    </location>
</feature>
<dbReference type="Proteomes" id="UP001597186">
    <property type="component" value="Unassembled WGS sequence"/>
</dbReference>
<evidence type="ECO:0000313" key="5">
    <source>
        <dbReference type="Proteomes" id="UP001597186"/>
    </source>
</evidence>
<dbReference type="GO" id="GO:0016034">
    <property type="term" value="F:maleylacetoacetate isomerase activity"/>
    <property type="evidence" value="ECO:0007669"/>
    <property type="project" value="UniProtKB-EC"/>
</dbReference>
<accession>A0ABW4EE16</accession>
<dbReference type="InterPro" id="IPR036282">
    <property type="entry name" value="Glutathione-S-Trfase_C_sf"/>
</dbReference>
<dbReference type="Gene3D" id="3.40.30.10">
    <property type="entry name" value="Glutaredoxin"/>
    <property type="match status" value="1"/>
</dbReference>
<dbReference type="InterPro" id="IPR004045">
    <property type="entry name" value="Glutathione_S-Trfase_N"/>
</dbReference>
<name>A0ABW4EE16_9RHOB</name>
<keyword evidence="4" id="KW-0413">Isomerase</keyword>
<dbReference type="NCBIfam" id="TIGR01262">
    <property type="entry name" value="maiA"/>
    <property type="match status" value="1"/>
</dbReference>
<dbReference type="PANTHER" id="PTHR42673:SF4">
    <property type="entry name" value="MALEYLACETOACETATE ISOMERASE"/>
    <property type="match status" value="1"/>
</dbReference>
<dbReference type="SFLD" id="SFLDS00019">
    <property type="entry name" value="Glutathione_Transferase_(cytos"/>
    <property type="match status" value="1"/>
</dbReference>
<dbReference type="EMBL" id="JBHUDD010000053">
    <property type="protein sequence ID" value="MFD1509613.1"/>
    <property type="molecule type" value="Genomic_DNA"/>
</dbReference>
<dbReference type="Pfam" id="PF13409">
    <property type="entry name" value="GST_N_2"/>
    <property type="match status" value="1"/>
</dbReference>
<gene>
    <name evidence="4" type="primary">maiA</name>
    <name evidence="4" type="ORF">ACFTOW_09385</name>
</gene>
<evidence type="ECO:0000259" key="3">
    <source>
        <dbReference type="PROSITE" id="PS50405"/>
    </source>
</evidence>